<feature type="region of interest" description="Disordered" evidence="1">
    <location>
        <begin position="74"/>
        <end position="94"/>
    </location>
</feature>
<feature type="compositionally biased region" description="Basic residues" evidence="1">
    <location>
        <begin position="35"/>
        <end position="50"/>
    </location>
</feature>
<sequence>MQVWTSSSGCATSTGGTSTSRNITRQRLASSSAFVRRRGSGSAGSRKRIARSSCSATISMPMRTNSARWRTCATRGSRVPAPTRSRRSRSGRGVCPRRCGCTTTTIARRASRCSLMKMPRATTGQRTGSIIAGASTTRRPTRARAWHDCVMRNTWRSRLPSRVPATRSGSKRAKSCAWTRIPPTRNTGFSSHRSNRAVGAASRTG</sequence>
<feature type="region of interest" description="Disordered" evidence="1">
    <location>
        <begin position="161"/>
        <end position="205"/>
    </location>
</feature>
<evidence type="ECO:0000256" key="1">
    <source>
        <dbReference type="SAM" id="MobiDB-lite"/>
    </source>
</evidence>
<dbReference type="Proteomes" id="UP000494249">
    <property type="component" value="Unassembled WGS sequence"/>
</dbReference>
<organism evidence="2 3">
    <name type="scientific">Paraburkholderia phenoliruptrix</name>
    <dbReference type="NCBI Taxonomy" id="252970"/>
    <lineage>
        <taxon>Bacteria</taxon>
        <taxon>Pseudomonadati</taxon>
        <taxon>Pseudomonadota</taxon>
        <taxon>Betaproteobacteria</taxon>
        <taxon>Burkholderiales</taxon>
        <taxon>Burkholderiaceae</taxon>
        <taxon>Paraburkholderia</taxon>
    </lineage>
</organism>
<feature type="compositionally biased region" description="Low complexity" evidence="1">
    <location>
        <begin position="1"/>
        <end position="20"/>
    </location>
</feature>
<feature type="region of interest" description="Disordered" evidence="1">
    <location>
        <begin position="1"/>
        <end position="51"/>
    </location>
</feature>
<name>A0A6J5CVM0_9BURK</name>
<accession>A0A6J5CVM0</accession>
<evidence type="ECO:0000313" key="3">
    <source>
        <dbReference type="Proteomes" id="UP000494249"/>
    </source>
</evidence>
<reference evidence="2 3" key="1">
    <citation type="submission" date="2020-04" db="EMBL/GenBank/DDBJ databases">
        <authorList>
            <person name="De Canck E."/>
        </authorList>
    </citation>
    <scope>NUCLEOTIDE SEQUENCE [LARGE SCALE GENOMIC DNA]</scope>
    <source>
        <strain evidence="2 3">LMG 22037</strain>
    </source>
</reference>
<dbReference type="AlphaFoldDB" id="A0A6J5CVM0"/>
<gene>
    <name evidence="2" type="ORF">LMG22037_06684</name>
</gene>
<proteinExistence type="predicted"/>
<protein>
    <submittedName>
        <fullName evidence="2">Uncharacterized protein</fullName>
    </submittedName>
</protein>
<dbReference type="EMBL" id="CADIKB010000118">
    <property type="protein sequence ID" value="CAB3743621.1"/>
    <property type="molecule type" value="Genomic_DNA"/>
</dbReference>
<evidence type="ECO:0000313" key="2">
    <source>
        <dbReference type="EMBL" id="CAB3743621.1"/>
    </source>
</evidence>